<name>A0AAW9CSZ9_BURTH</name>
<sequence length="38" mass="4588">MQFEQRDHFRFAELSGRINLADKSIAIFFLFTRHNEDS</sequence>
<proteinExistence type="predicted"/>
<gene>
    <name evidence="1" type="ORF">C7S16_4638</name>
</gene>
<evidence type="ECO:0000313" key="1">
    <source>
        <dbReference type="EMBL" id="MDW9253522.1"/>
    </source>
</evidence>
<organism evidence="1 2">
    <name type="scientific">Burkholderia thailandensis</name>
    <dbReference type="NCBI Taxonomy" id="57975"/>
    <lineage>
        <taxon>Bacteria</taxon>
        <taxon>Pseudomonadati</taxon>
        <taxon>Pseudomonadota</taxon>
        <taxon>Betaproteobacteria</taxon>
        <taxon>Burkholderiales</taxon>
        <taxon>Burkholderiaceae</taxon>
        <taxon>Burkholderia</taxon>
        <taxon>pseudomallei group</taxon>
    </lineage>
</organism>
<reference evidence="1" key="1">
    <citation type="submission" date="2018-08" db="EMBL/GenBank/DDBJ databases">
        <title>Identification of Burkholderia cepacia strains that express a Burkholderia pseudomallei-like capsular polysaccharide.</title>
        <authorList>
            <person name="Burtnick M.N."/>
            <person name="Vongsouvath M."/>
            <person name="Newton P."/>
            <person name="Wuthiekanun V."/>
            <person name="Limmathurotsakul D."/>
            <person name="Brett P.J."/>
            <person name="Chantratita N."/>
            <person name="Dance D.A."/>
        </authorList>
    </citation>
    <scope>NUCLEOTIDE SEQUENCE</scope>
    <source>
        <strain evidence="1">SBXCC001</strain>
    </source>
</reference>
<accession>A0AAW9CSZ9</accession>
<evidence type="ECO:0000313" key="2">
    <source>
        <dbReference type="Proteomes" id="UP001272137"/>
    </source>
</evidence>
<dbReference type="EMBL" id="QXCT01000001">
    <property type="protein sequence ID" value="MDW9253522.1"/>
    <property type="molecule type" value="Genomic_DNA"/>
</dbReference>
<dbReference type="AlphaFoldDB" id="A0AAW9CSZ9"/>
<protein>
    <submittedName>
        <fullName evidence="1">Uncharacterized protein</fullName>
    </submittedName>
</protein>
<dbReference type="Proteomes" id="UP001272137">
    <property type="component" value="Unassembled WGS sequence"/>
</dbReference>
<comment type="caution">
    <text evidence="1">The sequence shown here is derived from an EMBL/GenBank/DDBJ whole genome shotgun (WGS) entry which is preliminary data.</text>
</comment>